<keyword evidence="1" id="KW-1133">Transmembrane helix</keyword>
<feature type="transmembrane region" description="Helical" evidence="1">
    <location>
        <begin position="380"/>
        <end position="400"/>
    </location>
</feature>
<feature type="transmembrane region" description="Helical" evidence="1">
    <location>
        <begin position="65"/>
        <end position="87"/>
    </location>
</feature>
<dbReference type="Pfam" id="PF19830">
    <property type="entry name" value="DUF6311"/>
    <property type="match status" value="1"/>
</dbReference>
<gene>
    <name evidence="4" type="ORF">DVW87_12555</name>
</gene>
<evidence type="ECO:0000259" key="2">
    <source>
        <dbReference type="Pfam" id="PF19830"/>
    </source>
</evidence>
<feature type="transmembrane region" description="Helical" evidence="1">
    <location>
        <begin position="151"/>
        <end position="170"/>
    </location>
</feature>
<evidence type="ECO:0000313" key="5">
    <source>
        <dbReference type="Proteomes" id="UP000253918"/>
    </source>
</evidence>
<feature type="domain" description="DUF6311" evidence="3">
    <location>
        <begin position="421"/>
        <end position="521"/>
    </location>
</feature>
<keyword evidence="5" id="KW-1185">Reference proteome</keyword>
<dbReference type="Proteomes" id="UP000253918">
    <property type="component" value="Unassembled WGS sequence"/>
</dbReference>
<evidence type="ECO:0000313" key="4">
    <source>
        <dbReference type="EMBL" id="RDE06002.1"/>
    </source>
</evidence>
<feature type="transmembrane region" description="Helical" evidence="1">
    <location>
        <begin position="311"/>
        <end position="335"/>
    </location>
</feature>
<sequence length="538" mass="58249">MRCLRVPLTLLLLAAALFGWWVHPQVLDPRNVGWTLNGRDWGQNALGLAAYLRAGTWPGLWTPLILAPNGIHLLMMDSNPLLGLLLWPVRAWLPASVQFVGWMMLADVLLQVGFAWILMRERAPTFGTALAGTALLSLLPSFFGRLQHPNLAAHWLLLWGLWLFVDRARARCWGQWLLLIAIAGLIHNYLLLMVLALWGSAVLREGVLGPDRRGAFACVAAASGIGAWLIGWHGLTEPLVSTGTYGGFPMALDALWNPGAPANSVFLPASRYNDNQGFEGFQYLGAGLLLLLAAALAGVRRGPARDGMVWLVPALAVLTAVAVSDVVILGSHRLLHARPPQVVIDTLDLVRASGRLFWPAAYALVYAALVAVLRWRKAGLVLAAALVLQVADMVPMMAGLRASTARASAGGATFVRTRDPRWAAVIAAADAVDVQPPEPFLDVQLLEEVGWRAMLACRPMRFMYVSRVPRKAQARLTAERRAFLRGEVPAERLVLLYPGEPVPAPLRARALVLDGVTLIAPARPASPPTCSSSPRSAS</sequence>
<dbReference type="InterPro" id="IPR058671">
    <property type="entry name" value="DUF6311_C"/>
</dbReference>
<evidence type="ECO:0008006" key="6">
    <source>
        <dbReference type="Google" id="ProtNLM"/>
    </source>
</evidence>
<protein>
    <recommendedName>
        <fullName evidence="6">Glycosyltransferase RgtA/B/C/D-like domain-containing protein</fullName>
    </recommendedName>
</protein>
<dbReference type="RefSeq" id="WP_114688071.1">
    <property type="nucleotide sequence ID" value="NZ_QQNB01000002.1"/>
</dbReference>
<accession>A0A369VY64</accession>
<dbReference type="Pfam" id="PF25853">
    <property type="entry name" value="DUF6311_C"/>
    <property type="match status" value="1"/>
</dbReference>
<keyword evidence="1" id="KW-0472">Membrane</keyword>
<feature type="domain" description="DUF6311" evidence="2">
    <location>
        <begin position="12"/>
        <end position="393"/>
    </location>
</feature>
<feature type="transmembrane region" description="Helical" evidence="1">
    <location>
        <begin position="176"/>
        <end position="203"/>
    </location>
</feature>
<feature type="transmembrane region" description="Helical" evidence="1">
    <location>
        <begin position="215"/>
        <end position="235"/>
    </location>
</feature>
<feature type="transmembrane region" description="Helical" evidence="1">
    <location>
        <begin position="355"/>
        <end position="373"/>
    </location>
</feature>
<proteinExistence type="predicted"/>
<evidence type="ECO:0000259" key="3">
    <source>
        <dbReference type="Pfam" id="PF25853"/>
    </source>
</evidence>
<feature type="transmembrane region" description="Helical" evidence="1">
    <location>
        <begin position="280"/>
        <end position="299"/>
    </location>
</feature>
<dbReference type="OrthoDB" id="1814621at2"/>
<dbReference type="EMBL" id="QQNB01000002">
    <property type="protein sequence ID" value="RDE06002.1"/>
    <property type="molecule type" value="Genomic_DNA"/>
</dbReference>
<comment type="caution">
    <text evidence="4">The sequence shown here is derived from an EMBL/GenBank/DDBJ whole genome shotgun (WGS) entry which is preliminary data.</text>
</comment>
<dbReference type="InterPro" id="IPR046278">
    <property type="entry name" value="DUF6311"/>
</dbReference>
<evidence type="ECO:0000256" key="1">
    <source>
        <dbReference type="SAM" id="Phobius"/>
    </source>
</evidence>
<organism evidence="4 5">
    <name type="scientific">Sphingomonas aracearum</name>
    <dbReference type="NCBI Taxonomy" id="2283317"/>
    <lineage>
        <taxon>Bacteria</taxon>
        <taxon>Pseudomonadati</taxon>
        <taxon>Pseudomonadota</taxon>
        <taxon>Alphaproteobacteria</taxon>
        <taxon>Sphingomonadales</taxon>
        <taxon>Sphingomonadaceae</taxon>
        <taxon>Sphingomonas</taxon>
    </lineage>
</organism>
<dbReference type="AlphaFoldDB" id="A0A369VY64"/>
<reference evidence="4 5" key="1">
    <citation type="submission" date="2018-07" db="EMBL/GenBank/DDBJ databases">
        <title>a novel species of Sphingomonas isolated from the rhizosphere soil of Araceae plant.</title>
        <authorList>
            <person name="Zhiyong W."/>
            <person name="Qinglan Z."/>
            <person name="Zhiwei F."/>
            <person name="Ding X."/>
            <person name="Gejiao W."/>
            <person name="Shixue Z."/>
        </authorList>
    </citation>
    <scope>NUCLEOTIDE SEQUENCE [LARGE SCALE GENOMIC DNA]</scope>
    <source>
        <strain evidence="4 5">WZY 27</strain>
    </source>
</reference>
<keyword evidence="1" id="KW-0812">Transmembrane</keyword>
<name>A0A369VY64_9SPHN</name>
<feature type="transmembrane region" description="Helical" evidence="1">
    <location>
        <begin position="125"/>
        <end position="144"/>
    </location>
</feature>